<evidence type="ECO:0000313" key="1">
    <source>
        <dbReference type="EMBL" id="UOK71798.1"/>
    </source>
</evidence>
<proteinExistence type="predicted"/>
<sequence length="153" mass="16247">MAVRLRAHHLLCVLTFVGRGYTPAFTANYRRVVARLNAGEPAELVEGPDDICAPMLKEQGSHCRTESVAQRDAQARAALAQRLGLMLEQGGRIVLTAERLTQMRAAYAEGAMQATCTGCEWAAFCTDIAGQGFAGTRLAGVRISPPAGSGSPD</sequence>
<accession>A0A9E7CVZ2</accession>
<gene>
    <name evidence="1" type="ORF">K9D25_03465</name>
</gene>
<evidence type="ECO:0000313" key="2">
    <source>
        <dbReference type="Proteomes" id="UP000831684"/>
    </source>
</evidence>
<organism evidence="1 2">
    <name type="scientific">Ancylobacter polymorphus</name>
    <dbReference type="NCBI Taxonomy" id="223390"/>
    <lineage>
        <taxon>Bacteria</taxon>
        <taxon>Pseudomonadati</taxon>
        <taxon>Pseudomonadota</taxon>
        <taxon>Alphaproteobacteria</taxon>
        <taxon>Hyphomicrobiales</taxon>
        <taxon>Xanthobacteraceae</taxon>
        <taxon>Ancylobacter</taxon>
    </lineage>
</organism>
<name>A0A9E7CVZ2_9HYPH</name>
<protein>
    <submittedName>
        <fullName evidence="1">DUF1284 domain-containing protein</fullName>
    </submittedName>
</protein>
<dbReference type="RefSeq" id="WP_244379272.1">
    <property type="nucleotide sequence ID" value="NZ_CP083239.1"/>
</dbReference>
<reference evidence="1" key="1">
    <citation type="submission" date="2021-09" db="EMBL/GenBank/DDBJ databases">
        <title>Network and meta-omics reveal the key degrader and cooperation patterns in an efficient 1,4-dioxane-degrading microbial community.</title>
        <authorList>
            <person name="Dai C."/>
        </authorList>
    </citation>
    <scope>NUCLEOTIDE SEQUENCE</scope>
    <source>
        <strain evidence="1">ZM13</strain>
    </source>
</reference>
<dbReference type="Proteomes" id="UP000831684">
    <property type="component" value="Chromosome"/>
</dbReference>
<dbReference type="EMBL" id="CP083239">
    <property type="protein sequence ID" value="UOK71798.1"/>
    <property type="molecule type" value="Genomic_DNA"/>
</dbReference>
<dbReference type="InterPro" id="IPR009702">
    <property type="entry name" value="DUF1284"/>
</dbReference>
<dbReference type="Pfam" id="PF06935">
    <property type="entry name" value="DUF1284"/>
    <property type="match status" value="1"/>
</dbReference>
<dbReference type="AlphaFoldDB" id="A0A9E7CVZ2"/>
<dbReference type="KEGG" id="apol:K9D25_03465"/>